<dbReference type="GO" id="GO:0005576">
    <property type="term" value="C:extracellular region"/>
    <property type="evidence" value="ECO:0007669"/>
    <property type="project" value="UniProtKB-SubCell"/>
</dbReference>
<comment type="similarity">
    <text evidence="2">Belongs to the kiwellin family.</text>
</comment>
<comment type="subcellular location">
    <subcellularLocation>
        <location evidence="1">Secreted</location>
    </subcellularLocation>
</comment>
<dbReference type="SUPFAM" id="SSF50685">
    <property type="entry name" value="Barwin-like endoglucanases"/>
    <property type="match status" value="1"/>
</dbReference>
<dbReference type="PANTHER" id="PTHR33191">
    <property type="entry name" value="RIPENING-RELATED PROTEIN 2-RELATED"/>
    <property type="match status" value="1"/>
</dbReference>
<evidence type="ECO:0000256" key="3">
    <source>
        <dbReference type="ARBA" id="ARBA00022525"/>
    </source>
</evidence>
<proteinExistence type="inferred from homology"/>
<dbReference type="CDD" id="cd22270">
    <property type="entry name" value="DPBB_kiwellin-like"/>
    <property type="match status" value="1"/>
</dbReference>
<evidence type="ECO:0000313" key="5">
    <source>
        <dbReference type="EMBL" id="ONK58259.1"/>
    </source>
</evidence>
<name>A0A5P1E729_ASPOF</name>
<dbReference type="Pfam" id="PF24300">
    <property type="entry name" value="KWL1"/>
    <property type="match status" value="1"/>
</dbReference>
<dbReference type="InterPro" id="IPR036908">
    <property type="entry name" value="RlpA-like_sf"/>
</dbReference>
<dbReference type="Proteomes" id="UP000243459">
    <property type="component" value="Chromosome 9"/>
</dbReference>
<dbReference type="Gene3D" id="2.40.40.10">
    <property type="entry name" value="RlpA-like domain"/>
    <property type="match status" value="1"/>
</dbReference>
<gene>
    <name evidence="5" type="ORF">A4U43_C09F10300</name>
</gene>
<keyword evidence="6" id="KW-1185">Reference proteome</keyword>
<reference evidence="6" key="1">
    <citation type="journal article" date="2017" name="Nat. Commun.">
        <title>The asparagus genome sheds light on the origin and evolution of a young Y chromosome.</title>
        <authorList>
            <person name="Harkess A."/>
            <person name="Zhou J."/>
            <person name="Xu C."/>
            <person name="Bowers J.E."/>
            <person name="Van der Hulst R."/>
            <person name="Ayyampalayam S."/>
            <person name="Mercati F."/>
            <person name="Riccardi P."/>
            <person name="McKain M.R."/>
            <person name="Kakrana A."/>
            <person name="Tang H."/>
            <person name="Ray J."/>
            <person name="Groenendijk J."/>
            <person name="Arikit S."/>
            <person name="Mathioni S.M."/>
            <person name="Nakano M."/>
            <person name="Shan H."/>
            <person name="Telgmann-Rauber A."/>
            <person name="Kanno A."/>
            <person name="Yue Z."/>
            <person name="Chen H."/>
            <person name="Li W."/>
            <person name="Chen Y."/>
            <person name="Xu X."/>
            <person name="Zhang Y."/>
            <person name="Luo S."/>
            <person name="Chen H."/>
            <person name="Gao J."/>
            <person name="Mao Z."/>
            <person name="Pires J.C."/>
            <person name="Luo M."/>
            <person name="Kudrna D."/>
            <person name="Wing R.A."/>
            <person name="Meyers B.C."/>
            <person name="Yi K."/>
            <person name="Kong H."/>
            <person name="Lavrijsen P."/>
            <person name="Sunseri F."/>
            <person name="Falavigna A."/>
            <person name="Ye Y."/>
            <person name="Leebens-Mack J.H."/>
            <person name="Chen G."/>
        </authorList>
    </citation>
    <scope>NUCLEOTIDE SEQUENCE [LARGE SCALE GENOMIC DNA]</scope>
    <source>
        <strain evidence="6">cv. DH0086</strain>
    </source>
</reference>
<evidence type="ECO:0000256" key="1">
    <source>
        <dbReference type="ARBA" id="ARBA00004613"/>
    </source>
</evidence>
<evidence type="ECO:0000256" key="4">
    <source>
        <dbReference type="ARBA" id="ARBA00022729"/>
    </source>
</evidence>
<dbReference type="Gramene" id="ONK58259">
    <property type="protein sequence ID" value="ONK58259"/>
    <property type="gene ID" value="A4U43_C09F10300"/>
</dbReference>
<keyword evidence="3" id="KW-0964">Secreted</keyword>
<protein>
    <submittedName>
        <fullName evidence="5">Uncharacterized protein</fullName>
    </submittedName>
</protein>
<keyword evidence="4" id="KW-0732">Signal</keyword>
<dbReference type="EMBL" id="CM007389">
    <property type="protein sequence ID" value="ONK58259.1"/>
    <property type="molecule type" value="Genomic_DNA"/>
</dbReference>
<dbReference type="AlphaFoldDB" id="A0A5P1E729"/>
<accession>A0A5P1E729</accession>
<organism evidence="5 6">
    <name type="scientific">Asparagus officinalis</name>
    <name type="common">Garden asparagus</name>
    <dbReference type="NCBI Taxonomy" id="4686"/>
    <lineage>
        <taxon>Eukaryota</taxon>
        <taxon>Viridiplantae</taxon>
        <taxon>Streptophyta</taxon>
        <taxon>Embryophyta</taxon>
        <taxon>Tracheophyta</taxon>
        <taxon>Spermatophyta</taxon>
        <taxon>Magnoliopsida</taxon>
        <taxon>Liliopsida</taxon>
        <taxon>Asparagales</taxon>
        <taxon>Asparagaceae</taxon>
        <taxon>Asparagoideae</taxon>
        <taxon>Asparagus</taxon>
    </lineage>
</organism>
<dbReference type="PANTHER" id="PTHR33191:SF58">
    <property type="entry name" value="RIPENING-RELATED PROTEIN 1"/>
    <property type="match status" value="1"/>
</dbReference>
<evidence type="ECO:0000256" key="2">
    <source>
        <dbReference type="ARBA" id="ARBA00005592"/>
    </source>
</evidence>
<evidence type="ECO:0000313" key="6">
    <source>
        <dbReference type="Proteomes" id="UP000243459"/>
    </source>
</evidence>
<sequence length="186" mass="20338">MARVYECLSGLERRHQEIHEELVGRVDGLGRQVDGLGAPACRDFEYFEAIFFIPRDDLSSIPCSPPITSNTRATMTMNSFAKGRHEGGPSECDNQCHRESGMVIALSTGWYNGGSRSLNYINTNANGKSVRAKVVDECDSVHGCDADHDFQPPCPNNIVDASPAVWKGLDIPGSQVGDYDITWSDA</sequence>
<dbReference type="InterPro" id="IPR039271">
    <property type="entry name" value="Kiwellin-like"/>
</dbReference>